<feature type="domain" description="AMP-binding enzyme C-terminal" evidence="2">
    <location>
        <begin position="427"/>
        <end position="502"/>
    </location>
</feature>
<dbReference type="SUPFAM" id="SSF56801">
    <property type="entry name" value="Acetyl-CoA synthetase-like"/>
    <property type="match status" value="1"/>
</dbReference>
<protein>
    <submittedName>
        <fullName evidence="3">Acyl--CoA ligase</fullName>
    </submittedName>
</protein>
<dbReference type="InterPro" id="IPR045851">
    <property type="entry name" value="AMP-bd_C_sf"/>
</dbReference>
<dbReference type="Pfam" id="PF00501">
    <property type="entry name" value="AMP-binding"/>
    <property type="match status" value="1"/>
</dbReference>
<evidence type="ECO:0000259" key="1">
    <source>
        <dbReference type="Pfam" id="PF00501"/>
    </source>
</evidence>
<dbReference type="Pfam" id="PF13193">
    <property type="entry name" value="AMP-binding_C"/>
    <property type="match status" value="1"/>
</dbReference>
<dbReference type="InterPro" id="IPR042099">
    <property type="entry name" value="ANL_N_sf"/>
</dbReference>
<gene>
    <name evidence="3" type="ORF">EKO24_015495</name>
</gene>
<accession>A0ABY3CAY1</accession>
<dbReference type="Proteomes" id="UP000733744">
    <property type="component" value="Unassembled WGS sequence"/>
</dbReference>
<organism evidence="3 4">
    <name type="scientific">Candidatus Methylobacter oryzae</name>
    <dbReference type="NCBI Taxonomy" id="2497749"/>
    <lineage>
        <taxon>Bacteria</taxon>
        <taxon>Pseudomonadati</taxon>
        <taxon>Pseudomonadota</taxon>
        <taxon>Gammaproteobacteria</taxon>
        <taxon>Methylococcales</taxon>
        <taxon>Methylococcaceae</taxon>
        <taxon>Methylobacter</taxon>
    </lineage>
</organism>
<proteinExistence type="predicted"/>
<name>A0ABY3CAY1_9GAMM</name>
<comment type="caution">
    <text evidence="3">The sequence shown here is derived from an EMBL/GenBank/DDBJ whole genome shotgun (WGS) entry which is preliminary data.</text>
</comment>
<dbReference type="Gene3D" id="3.40.50.12780">
    <property type="entry name" value="N-terminal domain of ligase-like"/>
    <property type="match status" value="1"/>
</dbReference>
<reference evidence="3 4" key="1">
    <citation type="journal article" date="2019" name="Antonie Van Leeuwenhoek">
        <title>Description of 'Ca. Methylobacter oryzae' KRF1, a novel species from the environmentally important Methylobacter clade 2.</title>
        <authorList>
            <person name="Khatri K."/>
            <person name="Mohite J.A."/>
            <person name="Pandit P.S."/>
            <person name="Bahulikar R."/>
            <person name="Rahalkar M.C."/>
        </authorList>
    </citation>
    <scope>NUCLEOTIDE SEQUENCE [LARGE SCALE GENOMIC DNA]</scope>
    <source>
        <strain evidence="3 4">KRF1</strain>
    </source>
</reference>
<dbReference type="RefSeq" id="WP_127028395.1">
    <property type="nucleotide sequence ID" value="NZ_RYFG02000109.1"/>
</dbReference>
<dbReference type="InterPro" id="IPR050237">
    <property type="entry name" value="ATP-dep_AMP-bd_enzyme"/>
</dbReference>
<evidence type="ECO:0000313" key="3">
    <source>
        <dbReference type="EMBL" id="TRW92069.1"/>
    </source>
</evidence>
<keyword evidence="3" id="KW-0436">Ligase</keyword>
<dbReference type="PROSITE" id="PS00455">
    <property type="entry name" value="AMP_BINDING"/>
    <property type="match status" value="1"/>
</dbReference>
<dbReference type="Gene3D" id="3.30.300.30">
    <property type="match status" value="1"/>
</dbReference>
<dbReference type="EMBL" id="RYFG02000109">
    <property type="protein sequence ID" value="TRW92069.1"/>
    <property type="molecule type" value="Genomic_DNA"/>
</dbReference>
<dbReference type="InterPro" id="IPR000873">
    <property type="entry name" value="AMP-dep_synth/lig_dom"/>
</dbReference>
<dbReference type="GO" id="GO:0016874">
    <property type="term" value="F:ligase activity"/>
    <property type="evidence" value="ECO:0007669"/>
    <property type="project" value="UniProtKB-KW"/>
</dbReference>
<evidence type="ECO:0000313" key="4">
    <source>
        <dbReference type="Proteomes" id="UP000733744"/>
    </source>
</evidence>
<keyword evidence="4" id="KW-1185">Reference proteome</keyword>
<dbReference type="PANTHER" id="PTHR43767:SF1">
    <property type="entry name" value="NONRIBOSOMAL PEPTIDE SYNTHASE PES1 (EUROFUNG)-RELATED"/>
    <property type="match status" value="1"/>
</dbReference>
<dbReference type="InterPro" id="IPR025110">
    <property type="entry name" value="AMP-bd_C"/>
</dbReference>
<dbReference type="InterPro" id="IPR020845">
    <property type="entry name" value="AMP-binding_CS"/>
</dbReference>
<sequence length="512" mass="56054">MSRLLQDSLLTTAACHPDDTALIAGDVRASYREVMDYACRLAHALRSRGVSRGDRVAIFMDNTWQCALSIYGVLLAGGVFVIVNAQTKQDKLAFILRDSGSQALLSEANLSRVFAPLIEQLPAVKILSTATSKTLPAGVENIDEILADMPAALPPQSAITLDLAALIYTSGSTGEPKGVMHTHQSMLFALKSLVEYLRLEKTDRLLCVLPLAFDYGLYQWLMAVYTGATLVLERSFTYPAQVLSVVETEGVTVFPGVPTIFAMLLAAHERQALSFPKVRRVTNTAASLPANFNTRLREVFPNADIYRMYGLTECKRVSYLPPEQIEQKPESVGIAIPGTEVMVLDDAGQPVKPGEVGTLYVRGPHVMLGYWNQPEKTAHMLKPGALPGELMLCTHDLFSVDEDGYLYFVGRTDDIIKSRGEKISPLEIEAVLYAIPGIREAVVLGIPDILLGQAVMAFVSVMENSTLTEGRIKKLCCDKLESFMVPKYVTILPELPRSANNKTDKKALAAML</sequence>
<dbReference type="PANTHER" id="PTHR43767">
    <property type="entry name" value="LONG-CHAIN-FATTY-ACID--COA LIGASE"/>
    <property type="match status" value="1"/>
</dbReference>
<feature type="domain" description="AMP-dependent synthetase/ligase" evidence="1">
    <location>
        <begin position="12"/>
        <end position="371"/>
    </location>
</feature>
<evidence type="ECO:0000259" key="2">
    <source>
        <dbReference type="Pfam" id="PF13193"/>
    </source>
</evidence>